<dbReference type="EMBL" id="BARU01008422">
    <property type="protein sequence ID" value="GAH41055.1"/>
    <property type="molecule type" value="Genomic_DNA"/>
</dbReference>
<dbReference type="AlphaFoldDB" id="X1G8B7"/>
<comment type="caution">
    <text evidence="1">The sequence shown here is derived from an EMBL/GenBank/DDBJ whole genome shotgun (WGS) entry which is preliminary data.</text>
</comment>
<organism evidence="1">
    <name type="scientific">marine sediment metagenome</name>
    <dbReference type="NCBI Taxonomy" id="412755"/>
    <lineage>
        <taxon>unclassified sequences</taxon>
        <taxon>metagenomes</taxon>
        <taxon>ecological metagenomes</taxon>
    </lineage>
</organism>
<protein>
    <submittedName>
        <fullName evidence="1">Uncharacterized protein</fullName>
    </submittedName>
</protein>
<proteinExistence type="predicted"/>
<sequence>MKYLRKNHIDLSRLILSSIGGCVDHIESLNDLLKGFAMYKGATVFDPLGFP</sequence>
<name>X1G8B7_9ZZZZ</name>
<accession>X1G8B7</accession>
<evidence type="ECO:0000313" key="1">
    <source>
        <dbReference type="EMBL" id="GAH41055.1"/>
    </source>
</evidence>
<gene>
    <name evidence="1" type="ORF">S03H2_16485</name>
</gene>
<reference evidence="1" key="1">
    <citation type="journal article" date="2014" name="Front. Microbiol.">
        <title>High frequency of phylogenetically diverse reductive dehalogenase-homologous genes in deep subseafloor sedimentary metagenomes.</title>
        <authorList>
            <person name="Kawai M."/>
            <person name="Futagami T."/>
            <person name="Toyoda A."/>
            <person name="Takaki Y."/>
            <person name="Nishi S."/>
            <person name="Hori S."/>
            <person name="Arai W."/>
            <person name="Tsubouchi T."/>
            <person name="Morono Y."/>
            <person name="Uchiyama I."/>
            <person name="Ito T."/>
            <person name="Fujiyama A."/>
            <person name="Inagaki F."/>
            <person name="Takami H."/>
        </authorList>
    </citation>
    <scope>NUCLEOTIDE SEQUENCE</scope>
    <source>
        <strain evidence="1">Expedition CK06-06</strain>
    </source>
</reference>